<dbReference type="Proteomes" id="UP001596180">
    <property type="component" value="Unassembled WGS sequence"/>
</dbReference>
<keyword evidence="2" id="KW-1185">Reference proteome</keyword>
<organism evidence="1 2">
    <name type="scientific">Streptomyces chlorus</name>
    <dbReference type="NCBI Taxonomy" id="887452"/>
    <lineage>
        <taxon>Bacteria</taxon>
        <taxon>Bacillati</taxon>
        <taxon>Actinomycetota</taxon>
        <taxon>Actinomycetes</taxon>
        <taxon>Kitasatosporales</taxon>
        <taxon>Streptomycetaceae</taxon>
        <taxon>Streptomyces</taxon>
    </lineage>
</organism>
<proteinExistence type="predicted"/>
<gene>
    <name evidence="1" type="ORF">ACFPZI_07820</name>
</gene>
<comment type="caution">
    <text evidence="1">The sequence shown here is derived from an EMBL/GenBank/DDBJ whole genome shotgun (WGS) entry which is preliminary data.</text>
</comment>
<dbReference type="EMBL" id="JBHSOA010000014">
    <property type="protein sequence ID" value="MFC5851743.1"/>
    <property type="molecule type" value="Genomic_DNA"/>
</dbReference>
<evidence type="ECO:0000313" key="2">
    <source>
        <dbReference type="Proteomes" id="UP001596180"/>
    </source>
</evidence>
<accession>A0ABW1DVX3</accession>
<protein>
    <submittedName>
        <fullName evidence="1">Uncharacterized protein</fullName>
    </submittedName>
</protein>
<dbReference type="RefSeq" id="WP_381360049.1">
    <property type="nucleotide sequence ID" value="NZ_JBHSOA010000014.1"/>
</dbReference>
<evidence type="ECO:0000313" key="1">
    <source>
        <dbReference type="EMBL" id="MFC5851743.1"/>
    </source>
</evidence>
<name>A0ABW1DVX3_9ACTN</name>
<reference evidence="2" key="1">
    <citation type="journal article" date="2019" name="Int. J. Syst. Evol. Microbiol.">
        <title>The Global Catalogue of Microorganisms (GCM) 10K type strain sequencing project: providing services to taxonomists for standard genome sequencing and annotation.</title>
        <authorList>
            <consortium name="The Broad Institute Genomics Platform"/>
            <consortium name="The Broad Institute Genome Sequencing Center for Infectious Disease"/>
            <person name="Wu L."/>
            <person name="Ma J."/>
        </authorList>
    </citation>
    <scope>NUCLEOTIDE SEQUENCE [LARGE SCALE GENOMIC DNA]</scope>
    <source>
        <strain evidence="2">JCM 10411</strain>
    </source>
</reference>
<sequence>MPSGKDFMRDLIDSAARGAYRPIDDAYADGFNEAAHICVSALSESINELLAQIKSGSYLSNEEQFLLSRLSQLKTEMEFGLRNFWASESVDRDPA</sequence>